<protein>
    <submittedName>
        <fullName evidence="1">Uncharacterized protein</fullName>
    </submittedName>
</protein>
<proteinExistence type="predicted"/>
<keyword evidence="2" id="KW-1185">Reference proteome</keyword>
<sequence>MFLVATLKFSCNIKYKLQLLNGRGADLGSEIDEHWFSEHYQHEPADSPVDFVSRDGATILEVQAKPQGMRGLYSGLMQLAVSLSQRPEARTGVLVMDGSRISKERISNEWDELRELFAPKISKRLSMIVIRDGEHWKQRDNPSLDQLAEGILADEKLGFRKSSELRKIEQASKKAEIFKVLIVRWLMSKGPIGIGELGKHVGCSYPTVRKSLDSIPASESGLREGDISHFPKNVWQDVLTLTKSDRQSIQFVDRSGQRPNPESLIKRLDRNQPKHVAFGGVVAARRWHADFDLNGTPRIDLLVHCPNQILDISFIQKLDPALKETTDERSDDSPTLVVHPITRLEPDFTTQPNVGLPIADPVETALDLIDMGLNAQANDLFAHFRTEVRFA</sequence>
<name>A0A5C5YZE9_9BACT</name>
<dbReference type="EMBL" id="SJPJ01000001">
    <property type="protein sequence ID" value="TWT80482.1"/>
    <property type="molecule type" value="Genomic_DNA"/>
</dbReference>
<gene>
    <name evidence="1" type="ORF">CA13_19010</name>
</gene>
<accession>A0A5C5YZE9</accession>
<organism evidence="1 2">
    <name type="scientific">Novipirellula herctigrandis</name>
    <dbReference type="NCBI Taxonomy" id="2527986"/>
    <lineage>
        <taxon>Bacteria</taxon>
        <taxon>Pseudomonadati</taxon>
        <taxon>Planctomycetota</taxon>
        <taxon>Planctomycetia</taxon>
        <taxon>Pirellulales</taxon>
        <taxon>Pirellulaceae</taxon>
        <taxon>Novipirellula</taxon>
    </lineage>
</organism>
<dbReference type="Proteomes" id="UP000315010">
    <property type="component" value="Unassembled WGS sequence"/>
</dbReference>
<evidence type="ECO:0000313" key="1">
    <source>
        <dbReference type="EMBL" id="TWT80482.1"/>
    </source>
</evidence>
<evidence type="ECO:0000313" key="2">
    <source>
        <dbReference type="Proteomes" id="UP000315010"/>
    </source>
</evidence>
<dbReference type="AlphaFoldDB" id="A0A5C5YZE9"/>
<comment type="caution">
    <text evidence="1">The sequence shown here is derived from an EMBL/GenBank/DDBJ whole genome shotgun (WGS) entry which is preliminary data.</text>
</comment>
<reference evidence="1 2" key="1">
    <citation type="submission" date="2019-02" db="EMBL/GenBank/DDBJ databases">
        <title>Deep-cultivation of Planctomycetes and their phenomic and genomic characterization uncovers novel biology.</title>
        <authorList>
            <person name="Wiegand S."/>
            <person name="Jogler M."/>
            <person name="Boedeker C."/>
            <person name="Pinto D."/>
            <person name="Vollmers J."/>
            <person name="Rivas-Marin E."/>
            <person name="Kohn T."/>
            <person name="Peeters S.H."/>
            <person name="Heuer A."/>
            <person name="Rast P."/>
            <person name="Oberbeckmann S."/>
            <person name="Bunk B."/>
            <person name="Jeske O."/>
            <person name="Meyerdierks A."/>
            <person name="Storesund J.E."/>
            <person name="Kallscheuer N."/>
            <person name="Luecker S."/>
            <person name="Lage O.M."/>
            <person name="Pohl T."/>
            <person name="Merkel B.J."/>
            <person name="Hornburger P."/>
            <person name="Mueller R.-W."/>
            <person name="Bruemmer F."/>
            <person name="Labrenz M."/>
            <person name="Spormann A.M."/>
            <person name="Op Den Camp H."/>
            <person name="Overmann J."/>
            <person name="Amann R."/>
            <person name="Jetten M.S.M."/>
            <person name="Mascher T."/>
            <person name="Medema M.H."/>
            <person name="Devos D.P."/>
            <person name="Kaster A.-K."/>
            <person name="Ovreas L."/>
            <person name="Rohde M."/>
            <person name="Galperin M.Y."/>
            <person name="Jogler C."/>
        </authorList>
    </citation>
    <scope>NUCLEOTIDE SEQUENCE [LARGE SCALE GENOMIC DNA]</scope>
    <source>
        <strain evidence="1 2">CA13</strain>
    </source>
</reference>